<accession>A0AAD5SPN2</accession>
<gene>
    <name evidence="2" type="ORF">HK100_009417</name>
</gene>
<dbReference type="PANTHER" id="PTHR45856:SF11">
    <property type="entry name" value="FUNGAL LIPASE-LIKE DOMAIN-CONTAINING PROTEIN"/>
    <property type="match status" value="1"/>
</dbReference>
<dbReference type="InterPro" id="IPR002921">
    <property type="entry name" value="Fungal_lipase-type"/>
</dbReference>
<reference evidence="2" key="1">
    <citation type="submission" date="2020-05" db="EMBL/GenBank/DDBJ databases">
        <title>Phylogenomic resolution of chytrid fungi.</title>
        <authorList>
            <person name="Stajich J.E."/>
            <person name="Amses K."/>
            <person name="Simmons R."/>
            <person name="Seto K."/>
            <person name="Myers J."/>
            <person name="Bonds A."/>
            <person name="Quandt C.A."/>
            <person name="Barry K."/>
            <person name="Liu P."/>
            <person name="Grigoriev I."/>
            <person name="Longcore J.E."/>
            <person name="James T.Y."/>
        </authorList>
    </citation>
    <scope>NUCLEOTIDE SEQUENCE</scope>
    <source>
        <strain evidence="2">JEL0513</strain>
    </source>
</reference>
<evidence type="ECO:0000313" key="2">
    <source>
        <dbReference type="EMBL" id="KAJ3083695.1"/>
    </source>
</evidence>
<dbReference type="GO" id="GO:0006629">
    <property type="term" value="P:lipid metabolic process"/>
    <property type="evidence" value="ECO:0007669"/>
    <property type="project" value="InterPro"/>
</dbReference>
<dbReference type="SUPFAM" id="SSF58100">
    <property type="entry name" value="Bacterial hemolysins"/>
    <property type="match status" value="1"/>
</dbReference>
<feature type="domain" description="Fungal lipase-type" evidence="1">
    <location>
        <begin position="9"/>
        <end position="85"/>
    </location>
</feature>
<evidence type="ECO:0000259" key="1">
    <source>
        <dbReference type="Pfam" id="PF01764"/>
    </source>
</evidence>
<evidence type="ECO:0000313" key="3">
    <source>
        <dbReference type="Proteomes" id="UP001211907"/>
    </source>
</evidence>
<dbReference type="Gene3D" id="3.40.50.1820">
    <property type="entry name" value="alpha/beta hydrolase"/>
    <property type="match status" value="1"/>
</dbReference>
<dbReference type="InterPro" id="IPR051218">
    <property type="entry name" value="Sec_MonoDiacylglyc_Lipase"/>
</dbReference>
<name>A0AAD5SPN2_9FUNG</name>
<dbReference type="PANTHER" id="PTHR45856">
    <property type="entry name" value="ALPHA/BETA-HYDROLASES SUPERFAMILY PROTEIN"/>
    <property type="match status" value="1"/>
</dbReference>
<proteinExistence type="predicted"/>
<dbReference type="InterPro" id="IPR029058">
    <property type="entry name" value="AB_hydrolase_fold"/>
</dbReference>
<dbReference type="EMBL" id="JADGJH010004829">
    <property type="protein sequence ID" value="KAJ3083695.1"/>
    <property type="molecule type" value="Genomic_DNA"/>
</dbReference>
<dbReference type="SUPFAM" id="SSF53474">
    <property type="entry name" value="alpha/beta-Hydrolases"/>
    <property type="match status" value="1"/>
</dbReference>
<organism evidence="2 3">
    <name type="scientific">Physocladia obscura</name>
    <dbReference type="NCBI Taxonomy" id="109957"/>
    <lineage>
        <taxon>Eukaryota</taxon>
        <taxon>Fungi</taxon>
        <taxon>Fungi incertae sedis</taxon>
        <taxon>Chytridiomycota</taxon>
        <taxon>Chytridiomycota incertae sedis</taxon>
        <taxon>Chytridiomycetes</taxon>
        <taxon>Chytridiales</taxon>
        <taxon>Chytriomycetaceae</taxon>
        <taxon>Physocladia</taxon>
    </lineage>
</organism>
<dbReference type="AlphaFoldDB" id="A0AAD5SPN2"/>
<sequence>MQDRAGAANHKIIFTGHSLGGARAHTCHLDTVDQKFFTKNNVNTFSVGFGAPAFGDAGVKKFLADRGLLNKFITVVNSKDPVPGILNLATTLNAIAEFVKDSPTIHMIRNVCRSAIHLFSKYDSILTIRNMKITVFNVAIESCGKAFSQNPEIFDDEFYRKFPKASPFIPIGPYIFLNGDIFNVEHNTKTVKMITNWKKDEFNLGSVAHHNLSSYHSALEFCPQVQKYFERQKILVHEYKLPMIDCINHENILIYKMGAREQAYRKIEELVQKQRKIFGSTLTVLTKEGQDNILNVVACYKYVRDAINIDPYKKFRNDVLTKEYQDQYVPWTGDCRKTNEILRDFVKDAYYFANEVILYFSAAADDFKTGRYQLSLLYADLETHGLYSTEIRDQLQKSQTSLKDTSRKLKSINLELLHEVGTYQKNIDKYKEQANSWGFAGSTAGVLAWTGACAALCLGGPAGLAAATGAVFVAAGAAGQKLSSDKAVNAETDFKQGNDLATHFVTVEECLTKLLDCWNCLGDSLDYILDSLIKQEEFDEAQFTNYSKLWAEMKLILQALAENMNQ</sequence>
<keyword evidence="3" id="KW-1185">Reference proteome</keyword>
<protein>
    <recommendedName>
        <fullName evidence="1">Fungal lipase-type domain-containing protein</fullName>
    </recommendedName>
</protein>
<comment type="caution">
    <text evidence="2">The sequence shown here is derived from an EMBL/GenBank/DDBJ whole genome shotgun (WGS) entry which is preliminary data.</text>
</comment>
<dbReference type="Proteomes" id="UP001211907">
    <property type="component" value="Unassembled WGS sequence"/>
</dbReference>
<dbReference type="Pfam" id="PF01764">
    <property type="entry name" value="Lipase_3"/>
    <property type="match status" value="1"/>
</dbReference>
<dbReference type="Gene3D" id="1.20.1170.10">
    <property type="match status" value="1"/>
</dbReference>